<evidence type="ECO:0000256" key="2">
    <source>
        <dbReference type="SAM" id="MobiDB-lite"/>
    </source>
</evidence>
<dbReference type="GO" id="GO:0008270">
    <property type="term" value="F:zinc ion binding"/>
    <property type="evidence" value="ECO:0007669"/>
    <property type="project" value="UniProtKB-KW"/>
</dbReference>
<keyword evidence="1" id="KW-0862">Zinc</keyword>
<dbReference type="Proteomes" id="UP001321749">
    <property type="component" value="Unassembled WGS sequence"/>
</dbReference>
<evidence type="ECO:0000313" key="4">
    <source>
        <dbReference type="EMBL" id="KAK4464773.1"/>
    </source>
</evidence>
<proteinExistence type="predicted"/>
<reference evidence="4" key="1">
    <citation type="journal article" date="2023" name="Mol. Phylogenet. Evol.">
        <title>Genome-scale phylogeny and comparative genomics of the fungal order Sordariales.</title>
        <authorList>
            <person name="Hensen N."/>
            <person name="Bonometti L."/>
            <person name="Westerberg I."/>
            <person name="Brannstrom I.O."/>
            <person name="Guillou S."/>
            <person name="Cros-Aarteil S."/>
            <person name="Calhoun S."/>
            <person name="Haridas S."/>
            <person name="Kuo A."/>
            <person name="Mondo S."/>
            <person name="Pangilinan J."/>
            <person name="Riley R."/>
            <person name="LaButti K."/>
            <person name="Andreopoulos B."/>
            <person name="Lipzen A."/>
            <person name="Chen C."/>
            <person name="Yan M."/>
            <person name="Daum C."/>
            <person name="Ng V."/>
            <person name="Clum A."/>
            <person name="Steindorff A."/>
            <person name="Ohm R.A."/>
            <person name="Martin F."/>
            <person name="Silar P."/>
            <person name="Natvig D.O."/>
            <person name="Lalanne C."/>
            <person name="Gautier V."/>
            <person name="Ament-Velasquez S.L."/>
            <person name="Kruys A."/>
            <person name="Hutchinson M.I."/>
            <person name="Powell A.J."/>
            <person name="Barry K."/>
            <person name="Miller A.N."/>
            <person name="Grigoriev I.V."/>
            <person name="Debuchy R."/>
            <person name="Gladieux P."/>
            <person name="Hiltunen Thoren M."/>
            <person name="Johannesson H."/>
        </authorList>
    </citation>
    <scope>NUCLEOTIDE SEQUENCE</scope>
    <source>
        <strain evidence="4">PSN324</strain>
    </source>
</reference>
<organism evidence="4 5">
    <name type="scientific">Cladorrhinum samala</name>
    <dbReference type="NCBI Taxonomy" id="585594"/>
    <lineage>
        <taxon>Eukaryota</taxon>
        <taxon>Fungi</taxon>
        <taxon>Dikarya</taxon>
        <taxon>Ascomycota</taxon>
        <taxon>Pezizomycotina</taxon>
        <taxon>Sordariomycetes</taxon>
        <taxon>Sordariomycetidae</taxon>
        <taxon>Sordariales</taxon>
        <taxon>Podosporaceae</taxon>
        <taxon>Cladorrhinum</taxon>
    </lineage>
</organism>
<feature type="region of interest" description="Disordered" evidence="2">
    <location>
        <begin position="376"/>
        <end position="397"/>
    </location>
</feature>
<dbReference type="EMBL" id="MU864945">
    <property type="protein sequence ID" value="KAK4464773.1"/>
    <property type="molecule type" value="Genomic_DNA"/>
</dbReference>
<feature type="compositionally biased region" description="Polar residues" evidence="2">
    <location>
        <begin position="381"/>
        <end position="397"/>
    </location>
</feature>
<dbReference type="Gene3D" id="3.30.160.60">
    <property type="entry name" value="Classic Zinc Finger"/>
    <property type="match status" value="1"/>
</dbReference>
<keyword evidence="5" id="KW-1185">Reference proteome</keyword>
<name>A0AAV9HZ10_9PEZI</name>
<sequence length="571" mass="63179">MDYPSKQRFEAGVHGVLSEAMGKSPVPICEQRFSYLYAMVKDDRTLTDLMERAFRELVERVFLEFGNCDCPGCMRTVPEVPFESVLTQPAQAQSQPAPTAALAGRCKLCKWCKKYKDIYARTLQSIKQFLPKSQNTRRSSVIVEAPSVLDEKSENCGPYAAAPIKQNHPMQQQSTCGPSTSQPSAPVELEGRYWAELLGDYGPSTSQGRHRGHERYMVSPLNTATPPMTSAGSASVSPHTQEFYPSSTPLNASSMTQSILQLMGSNGGHIPQAGSLHARKDSWDSNATLVARSPSNSFASSYFQSTNYQGMPSSCEQAAHQSYQAPGMIPDDTPNPNRMVRRFHGASMQRPGTWLVAADEQFSIPVFPIEDGNKAAESDRTFSTQLSPDQGQTSTGATKLGFDETSVASAMVSPSGLDNVLYQTHAFFPPQYPQLDLWNGPVDPFAPNHTTSTPKAKEPEVPRAGAPLSSPAARRPANDRRQSGTRRKGRPHSTFCEPCGFRPSEGIDLYKKMERHNKTKKHLINTGQQVEMELTFQCEICSKIYNRRDNLRQHRKRCPAKPAKFGRQEDS</sequence>
<keyword evidence="1" id="KW-0479">Metal-binding</keyword>
<dbReference type="SUPFAM" id="SSF57667">
    <property type="entry name" value="beta-beta-alpha zinc fingers"/>
    <property type="match status" value="1"/>
</dbReference>
<protein>
    <recommendedName>
        <fullName evidence="3">C2H2-type domain-containing protein</fullName>
    </recommendedName>
</protein>
<gene>
    <name evidence="4" type="ORF">QBC42DRAFT_36299</name>
</gene>
<feature type="domain" description="C2H2-type" evidence="3">
    <location>
        <begin position="536"/>
        <end position="556"/>
    </location>
</feature>
<feature type="region of interest" description="Disordered" evidence="2">
    <location>
        <begin position="439"/>
        <end position="497"/>
    </location>
</feature>
<dbReference type="PROSITE" id="PS50157">
    <property type="entry name" value="ZINC_FINGER_C2H2_2"/>
    <property type="match status" value="1"/>
</dbReference>
<comment type="caution">
    <text evidence="4">The sequence shown here is derived from an EMBL/GenBank/DDBJ whole genome shotgun (WGS) entry which is preliminary data.</text>
</comment>
<feature type="compositionally biased region" description="Low complexity" evidence="2">
    <location>
        <begin position="462"/>
        <end position="475"/>
    </location>
</feature>
<evidence type="ECO:0000259" key="3">
    <source>
        <dbReference type="PROSITE" id="PS50157"/>
    </source>
</evidence>
<accession>A0AAV9HZ10</accession>
<evidence type="ECO:0000313" key="5">
    <source>
        <dbReference type="Proteomes" id="UP001321749"/>
    </source>
</evidence>
<keyword evidence="1" id="KW-0863">Zinc-finger</keyword>
<dbReference type="AlphaFoldDB" id="A0AAV9HZ10"/>
<reference evidence="4" key="2">
    <citation type="submission" date="2023-06" db="EMBL/GenBank/DDBJ databases">
        <authorList>
            <consortium name="Lawrence Berkeley National Laboratory"/>
            <person name="Mondo S.J."/>
            <person name="Hensen N."/>
            <person name="Bonometti L."/>
            <person name="Westerberg I."/>
            <person name="Brannstrom I.O."/>
            <person name="Guillou S."/>
            <person name="Cros-Aarteil S."/>
            <person name="Calhoun S."/>
            <person name="Haridas S."/>
            <person name="Kuo A."/>
            <person name="Pangilinan J."/>
            <person name="Riley R."/>
            <person name="Labutti K."/>
            <person name="Andreopoulos B."/>
            <person name="Lipzen A."/>
            <person name="Chen C."/>
            <person name="Yanf M."/>
            <person name="Daum C."/>
            <person name="Ng V."/>
            <person name="Clum A."/>
            <person name="Steindorff A."/>
            <person name="Ohm R."/>
            <person name="Martin F."/>
            <person name="Silar P."/>
            <person name="Natvig D."/>
            <person name="Lalanne C."/>
            <person name="Gautier V."/>
            <person name="Ament-Velasquez S.L."/>
            <person name="Kruys A."/>
            <person name="Hutchinson M.I."/>
            <person name="Powell A.J."/>
            <person name="Barry K."/>
            <person name="Miller A.N."/>
            <person name="Grigoriev I.V."/>
            <person name="Debuchy R."/>
            <person name="Gladieux P."/>
            <person name="Thoren M.H."/>
            <person name="Johannesson H."/>
        </authorList>
    </citation>
    <scope>NUCLEOTIDE SEQUENCE</scope>
    <source>
        <strain evidence="4">PSN324</strain>
    </source>
</reference>
<dbReference type="InterPro" id="IPR036236">
    <property type="entry name" value="Znf_C2H2_sf"/>
</dbReference>
<dbReference type="InterPro" id="IPR013087">
    <property type="entry name" value="Znf_C2H2_type"/>
</dbReference>
<evidence type="ECO:0000256" key="1">
    <source>
        <dbReference type="PROSITE-ProRule" id="PRU00042"/>
    </source>
</evidence>